<evidence type="ECO:0000313" key="3">
    <source>
        <dbReference type="Proteomes" id="UP000184255"/>
    </source>
</evidence>
<keyword evidence="3" id="KW-1185">Reference proteome</keyword>
<gene>
    <name evidence="2" type="ORF">FMAN_05451</name>
</gene>
<feature type="region of interest" description="Disordered" evidence="1">
    <location>
        <begin position="18"/>
        <end position="151"/>
    </location>
</feature>
<dbReference type="VEuPathDB" id="FungiDB:FMAN_05451"/>
<feature type="compositionally biased region" description="Low complexity" evidence="1">
    <location>
        <begin position="94"/>
        <end position="117"/>
    </location>
</feature>
<evidence type="ECO:0000313" key="2">
    <source>
        <dbReference type="EMBL" id="CVK87622.1"/>
    </source>
</evidence>
<accession>A0A1L7ST08</accession>
<feature type="compositionally biased region" description="Low complexity" evidence="1">
    <location>
        <begin position="141"/>
        <end position="151"/>
    </location>
</feature>
<feature type="compositionally biased region" description="Low complexity" evidence="1">
    <location>
        <begin position="54"/>
        <end position="72"/>
    </location>
</feature>
<evidence type="ECO:0000256" key="1">
    <source>
        <dbReference type="SAM" id="MobiDB-lite"/>
    </source>
</evidence>
<dbReference type="AlphaFoldDB" id="A0A1L7ST08"/>
<sequence>MFFYPICCYFCIRRHRAASTASNRPSEERALNGGPPENQDGGERPLDIELPENDTTQPDVPPDVQQGGPQQGSNIISFPRLEDNPDGNNPSSDAPQQANPQQANPQKANPQQANSQQRSESRTVTSQSPSCKDPRDEEQDNSSSSDDALSAIVARFNEDRGRRVSRYQKVTQHISERERDMIEAMSLFN</sequence>
<dbReference type="EMBL" id="FCQH01000002">
    <property type="protein sequence ID" value="CVK87622.1"/>
    <property type="molecule type" value="Genomic_DNA"/>
</dbReference>
<dbReference type="RefSeq" id="XP_041678807.1">
    <property type="nucleotide sequence ID" value="XM_041827889.1"/>
</dbReference>
<dbReference type="Proteomes" id="UP000184255">
    <property type="component" value="Unassembled WGS sequence"/>
</dbReference>
<organism evidence="2 3">
    <name type="scientific">Fusarium mangiferae</name>
    <name type="common">Mango malformation disease fungus</name>
    <dbReference type="NCBI Taxonomy" id="192010"/>
    <lineage>
        <taxon>Eukaryota</taxon>
        <taxon>Fungi</taxon>
        <taxon>Dikarya</taxon>
        <taxon>Ascomycota</taxon>
        <taxon>Pezizomycotina</taxon>
        <taxon>Sordariomycetes</taxon>
        <taxon>Hypocreomycetidae</taxon>
        <taxon>Hypocreales</taxon>
        <taxon>Nectriaceae</taxon>
        <taxon>Fusarium</taxon>
        <taxon>Fusarium fujikuroi species complex</taxon>
    </lineage>
</organism>
<reference evidence="3" key="1">
    <citation type="journal article" date="2016" name="Genome Biol. Evol.">
        <title>Comparative 'omics' of the Fusarium fujikuroi species complex highlights differences in genetic potential and metabolite synthesis.</title>
        <authorList>
            <person name="Niehaus E.-M."/>
            <person name="Muensterkoetter M."/>
            <person name="Proctor R.H."/>
            <person name="Brown D.W."/>
            <person name="Sharon A."/>
            <person name="Idan Y."/>
            <person name="Oren-Young L."/>
            <person name="Sieber C.M."/>
            <person name="Novak O."/>
            <person name="Pencik A."/>
            <person name="Tarkowska D."/>
            <person name="Hromadova K."/>
            <person name="Freeman S."/>
            <person name="Maymon M."/>
            <person name="Elazar M."/>
            <person name="Youssef S.A."/>
            <person name="El-Shabrawy E.S.M."/>
            <person name="Shalaby A.B.A."/>
            <person name="Houterman P."/>
            <person name="Brock N.L."/>
            <person name="Burkhardt I."/>
            <person name="Tsavkelova E.A."/>
            <person name="Dickschat J.S."/>
            <person name="Galuszka P."/>
            <person name="Gueldener U."/>
            <person name="Tudzynski B."/>
        </authorList>
    </citation>
    <scope>NUCLEOTIDE SEQUENCE [LARGE SCALE GENOMIC DNA]</scope>
    <source>
        <strain evidence="3">MRC7560</strain>
    </source>
</reference>
<comment type="caution">
    <text evidence="2">The sequence shown here is derived from an EMBL/GenBank/DDBJ whole genome shotgun (WGS) entry which is preliminary data.</text>
</comment>
<dbReference type="GeneID" id="65084717"/>
<proteinExistence type="predicted"/>
<protein>
    <submittedName>
        <fullName evidence="2">Uncharacterized protein</fullName>
    </submittedName>
</protein>
<name>A0A1L7ST08_FUSMA</name>